<organism evidence="1 2">
    <name type="scientific">Lithohypha guttulata</name>
    <dbReference type="NCBI Taxonomy" id="1690604"/>
    <lineage>
        <taxon>Eukaryota</taxon>
        <taxon>Fungi</taxon>
        <taxon>Dikarya</taxon>
        <taxon>Ascomycota</taxon>
        <taxon>Pezizomycotina</taxon>
        <taxon>Eurotiomycetes</taxon>
        <taxon>Chaetothyriomycetidae</taxon>
        <taxon>Chaetothyriales</taxon>
        <taxon>Trichomeriaceae</taxon>
        <taxon>Lithohypha</taxon>
    </lineage>
</organism>
<sequence length="474" mass="53143">MSRHRNPDDDEQTTTYGAIVVRDCASAHVGDTYHSHVVENLHVYLSAAEGIVNLKSRLPLRLPHATSLAERLQTSRDEPLLKPEASRAPQIVLNAAARLEHNERAFELKTALSFVVQHASELNIRPARLAALLQQVLVQITRASAKARTTLGPKSSLSSTRLSPAEYRMSSRQRAVMLTQARRDSEHDGQSRAMWDFLTYCAIFVTFFVYRTASSAELLATVAKLHALLLRIRDDKICTCLAALLTVFVYRLLQQASAQKSISEFSGDCVLFEDLFSNICSVPLCYFQGPYIFEGFLREHYQGSVAEYFIDHGLYNITFGAVMVQHSSTQTLLMVGASDRTSVLSWQCFGELSTYCRRLYHVREGPVKWHDLQSSLVTRDHPRAPASDLSAERSVSFTEHVHQEANYPEGFSFGGLKNVDLSVEALRINNEEETANVDLSLGSDDESELYALDHDEVDQRNVDLLSAADRQEID</sequence>
<name>A0ABR0K2G0_9EURO</name>
<evidence type="ECO:0000313" key="2">
    <source>
        <dbReference type="Proteomes" id="UP001345013"/>
    </source>
</evidence>
<keyword evidence="2" id="KW-1185">Reference proteome</keyword>
<protein>
    <submittedName>
        <fullName evidence="1">Uncharacterized protein</fullName>
    </submittedName>
</protein>
<accession>A0ABR0K2G0</accession>
<evidence type="ECO:0000313" key="1">
    <source>
        <dbReference type="EMBL" id="KAK5081406.1"/>
    </source>
</evidence>
<dbReference type="EMBL" id="JAVRRG010000139">
    <property type="protein sequence ID" value="KAK5081406.1"/>
    <property type="molecule type" value="Genomic_DNA"/>
</dbReference>
<reference evidence="1 2" key="1">
    <citation type="submission" date="2023-08" db="EMBL/GenBank/DDBJ databases">
        <title>Black Yeasts Isolated from many extreme environments.</title>
        <authorList>
            <person name="Coleine C."/>
            <person name="Stajich J.E."/>
            <person name="Selbmann L."/>
        </authorList>
    </citation>
    <scope>NUCLEOTIDE SEQUENCE [LARGE SCALE GENOMIC DNA]</scope>
    <source>
        <strain evidence="1 2">CCFEE 5885</strain>
    </source>
</reference>
<gene>
    <name evidence="1" type="ORF">LTR24_008266</name>
</gene>
<comment type="caution">
    <text evidence="1">The sequence shown here is derived from an EMBL/GenBank/DDBJ whole genome shotgun (WGS) entry which is preliminary data.</text>
</comment>
<dbReference type="Proteomes" id="UP001345013">
    <property type="component" value="Unassembled WGS sequence"/>
</dbReference>
<proteinExistence type="predicted"/>